<evidence type="ECO:0000256" key="1">
    <source>
        <dbReference type="SAM" id="Phobius"/>
    </source>
</evidence>
<feature type="transmembrane region" description="Helical" evidence="1">
    <location>
        <begin position="164"/>
        <end position="191"/>
    </location>
</feature>
<reference evidence="3 4" key="1">
    <citation type="journal article" date="2014" name="BMC Genomics">
        <title>Comparison of environmental and isolate Sulfobacillus genomes reveals diverse carbon, sulfur, nitrogen, and hydrogen metabolisms.</title>
        <authorList>
            <person name="Justice N.B."/>
            <person name="Norman A."/>
            <person name="Brown C.T."/>
            <person name="Singh A."/>
            <person name="Thomas B.C."/>
            <person name="Banfield J.F."/>
        </authorList>
    </citation>
    <scope>NUCLEOTIDE SEQUENCE [LARGE SCALE GENOMIC DNA]</scope>
    <source>
        <strain evidence="3">AMDSBA4</strain>
    </source>
</reference>
<feature type="transmembrane region" description="Helical" evidence="1">
    <location>
        <begin position="241"/>
        <end position="262"/>
    </location>
</feature>
<protein>
    <submittedName>
        <fullName evidence="3">Stage III sporulation protein AE</fullName>
    </submittedName>
</protein>
<gene>
    <name evidence="3" type="primary">spoIIIAE</name>
    <name evidence="3" type="ORF">C7B46_10270</name>
</gene>
<dbReference type="AlphaFoldDB" id="A0A2T2XFS0"/>
<keyword evidence="2" id="KW-0732">Signal</keyword>
<feature type="transmembrane region" description="Helical" evidence="1">
    <location>
        <begin position="354"/>
        <end position="379"/>
    </location>
</feature>
<comment type="caution">
    <text evidence="3">The sequence shown here is derived from an EMBL/GenBank/DDBJ whole genome shotgun (WGS) entry which is preliminary data.</text>
</comment>
<evidence type="ECO:0000313" key="4">
    <source>
        <dbReference type="Proteomes" id="UP000242972"/>
    </source>
</evidence>
<dbReference type="Pfam" id="PF09546">
    <property type="entry name" value="Spore_III_AE"/>
    <property type="match status" value="1"/>
</dbReference>
<keyword evidence="1" id="KW-0812">Transmembrane</keyword>
<dbReference type="InterPro" id="IPR014194">
    <property type="entry name" value="Spore_III_AE"/>
</dbReference>
<dbReference type="NCBIfam" id="TIGR02829">
    <property type="entry name" value="spore_III_AE"/>
    <property type="match status" value="1"/>
</dbReference>
<accession>A0A2T2XFS0</accession>
<dbReference type="Proteomes" id="UP000242972">
    <property type="component" value="Unassembled WGS sequence"/>
</dbReference>
<proteinExistence type="predicted"/>
<evidence type="ECO:0000313" key="3">
    <source>
        <dbReference type="EMBL" id="PSR33318.1"/>
    </source>
</evidence>
<name>A0A2T2XFS0_9FIRM</name>
<sequence>MRRVLLGLCAVMFVLWASPVVFAQGLDAMVETQAQSVNTKQLDQEVSRLVGQYPQIQIPSVGTIASDLLHHKNPFNVPQLLSGLGSAIMGDLEVEGRVLGIIFVLSVLAAVLGRLTDSLGQGGVAEISRLAVLSLLILVALHSFGVAITMVTNLISELWHLMEAIIPLIVVLMAGSGAFASAGIFHPLMLLTVNVVAMLTRDWVLPLVLMATIVELVGHWLPQFSLHYLGQLLRTTGLTLLGGLMTLFLGVMAVEGAAGSVADGVALRTGKFLANTFVPVVGKMFSDAMEAVLGSSLLLKNAVSMVGALTIIVMVTFPLLKLFLMMFLYRLGAAATEPLNVGGVSATLGTMANAIGWLLAIAGAVALMFFLVVTVVASASNGVIL</sequence>
<keyword evidence="1" id="KW-1133">Transmembrane helix</keyword>
<feature type="transmembrane region" description="Helical" evidence="1">
    <location>
        <begin position="127"/>
        <end position="152"/>
    </location>
</feature>
<evidence type="ECO:0000256" key="2">
    <source>
        <dbReference type="SAM" id="SignalP"/>
    </source>
</evidence>
<dbReference type="EMBL" id="PXYW01000022">
    <property type="protein sequence ID" value="PSR33318.1"/>
    <property type="molecule type" value="Genomic_DNA"/>
</dbReference>
<feature type="transmembrane region" description="Helical" evidence="1">
    <location>
        <begin position="306"/>
        <end position="329"/>
    </location>
</feature>
<feature type="transmembrane region" description="Helical" evidence="1">
    <location>
        <begin position="203"/>
        <end position="221"/>
    </location>
</feature>
<feature type="signal peptide" evidence="2">
    <location>
        <begin position="1"/>
        <end position="23"/>
    </location>
</feature>
<feature type="transmembrane region" description="Helical" evidence="1">
    <location>
        <begin position="98"/>
        <end position="115"/>
    </location>
</feature>
<organism evidence="3 4">
    <name type="scientific">Sulfobacillus benefaciens</name>
    <dbReference type="NCBI Taxonomy" id="453960"/>
    <lineage>
        <taxon>Bacteria</taxon>
        <taxon>Bacillati</taxon>
        <taxon>Bacillota</taxon>
        <taxon>Clostridia</taxon>
        <taxon>Eubacteriales</taxon>
        <taxon>Clostridiales Family XVII. Incertae Sedis</taxon>
        <taxon>Sulfobacillus</taxon>
    </lineage>
</organism>
<keyword evidence="1" id="KW-0472">Membrane</keyword>
<feature type="chain" id="PRO_5015679263" evidence="2">
    <location>
        <begin position="24"/>
        <end position="385"/>
    </location>
</feature>